<organism evidence="1 2">
    <name type="scientific">Grimontia indica</name>
    <dbReference type="NCBI Taxonomy" id="1056512"/>
    <lineage>
        <taxon>Bacteria</taxon>
        <taxon>Pseudomonadati</taxon>
        <taxon>Pseudomonadota</taxon>
        <taxon>Gammaproteobacteria</taxon>
        <taxon>Vibrionales</taxon>
        <taxon>Vibrionaceae</taxon>
        <taxon>Grimontia</taxon>
    </lineage>
</organism>
<evidence type="ECO:0000313" key="1">
    <source>
        <dbReference type="EMBL" id="EOD80110.1"/>
    </source>
</evidence>
<name>R1IXS0_9GAMM</name>
<protein>
    <submittedName>
        <fullName evidence="1">Uncharacterized protein</fullName>
    </submittedName>
</protein>
<accession>R1IXS0</accession>
<keyword evidence="2" id="KW-1185">Reference proteome</keyword>
<dbReference type="AlphaFoldDB" id="R1IXS0"/>
<dbReference type="eggNOG" id="COG0584">
    <property type="taxonomic scope" value="Bacteria"/>
</dbReference>
<gene>
    <name evidence="1" type="ORF">D515_00680</name>
</gene>
<reference evidence="1 2" key="1">
    <citation type="journal article" date="2014" name="PLoS ONE">
        <title>Grimontia indica AK16(T), sp. nov., Isolated from a Seawater Sample Reports the Presence of Pathogenic Genes Similar to Vibrio Genus.</title>
        <authorList>
            <person name="Singh A."/>
            <person name="Vaidya B."/>
            <person name="Khatri I."/>
            <person name="Srinivas T.N."/>
            <person name="Subramanian S."/>
            <person name="Korpole S."/>
            <person name="Pinnaka A.K."/>
        </authorList>
    </citation>
    <scope>NUCLEOTIDE SEQUENCE [LARGE SCALE GENOMIC DNA]</scope>
    <source>
        <strain evidence="1 2">AK16</strain>
    </source>
</reference>
<dbReference type="EMBL" id="ANFM02000014">
    <property type="protein sequence ID" value="EOD80110.1"/>
    <property type="molecule type" value="Genomic_DNA"/>
</dbReference>
<comment type="caution">
    <text evidence="1">The sequence shown here is derived from an EMBL/GenBank/DDBJ whole genome shotgun (WGS) entry which is preliminary data.</text>
</comment>
<evidence type="ECO:0000313" key="2">
    <source>
        <dbReference type="Proteomes" id="UP000011223"/>
    </source>
</evidence>
<sequence>MISHDMPNGEELMFSEFLDIYGETGCHGVLAINIKADGLQDELLKILKEKNIENYFIFDASVPDLIVSLKKGLTCFSRYSEYEPKTVLWDECSGVWYDGFNGMVIDQEMVSDLISRGKKVAIVSPELHGRDYESVWEALRSLPPSVFGSDNLILCTDIPESARDYFNGN</sequence>
<dbReference type="Proteomes" id="UP000011223">
    <property type="component" value="Unassembled WGS sequence"/>
</dbReference>
<proteinExistence type="predicted"/>